<dbReference type="Pfam" id="PF00047">
    <property type="entry name" value="ig"/>
    <property type="match status" value="1"/>
</dbReference>
<dbReference type="InterPro" id="IPR001824">
    <property type="entry name" value="Tyr_kinase_rcpt_3_CS"/>
</dbReference>
<reference evidence="29" key="1">
    <citation type="journal article" date="2013" name="Nat. Genet.">
        <title>The draft genomes of soft-shell turtle and green sea turtle yield insights into the development and evolution of the turtle-specific body plan.</title>
        <authorList>
            <person name="Wang Z."/>
            <person name="Pascual-Anaya J."/>
            <person name="Zadissa A."/>
            <person name="Li W."/>
            <person name="Niimura Y."/>
            <person name="Huang Z."/>
            <person name="Li C."/>
            <person name="White S."/>
            <person name="Xiong Z."/>
            <person name="Fang D."/>
            <person name="Wang B."/>
            <person name="Ming Y."/>
            <person name="Chen Y."/>
            <person name="Zheng Y."/>
            <person name="Kuraku S."/>
            <person name="Pignatelli M."/>
            <person name="Herrero J."/>
            <person name="Beal K."/>
            <person name="Nozawa M."/>
            <person name="Li Q."/>
            <person name="Wang J."/>
            <person name="Zhang H."/>
            <person name="Yu L."/>
            <person name="Shigenobu S."/>
            <person name="Wang J."/>
            <person name="Liu J."/>
            <person name="Flicek P."/>
            <person name="Searle S."/>
            <person name="Wang J."/>
            <person name="Kuratani S."/>
            <person name="Yin Y."/>
            <person name="Aken B."/>
            <person name="Zhang G."/>
            <person name="Irie N."/>
        </authorList>
    </citation>
    <scope>NUCLEOTIDE SEQUENCE [LARGE SCALE GENOMIC DNA]</scope>
</reference>
<dbReference type="Proteomes" id="UP000031443">
    <property type="component" value="Unassembled WGS sequence"/>
</dbReference>
<dbReference type="InterPro" id="IPR008266">
    <property type="entry name" value="Tyr_kinase_AS"/>
</dbReference>
<feature type="DNA-binding region" description="Homeobox" evidence="18">
    <location>
        <begin position="965"/>
        <end position="1012"/>
    </location>
</feature>
<dbReference type="Pfam" id="PF00046">
    <property type="entry name" value="Homeodomain"/>
    <property type="match status" value="1"/>
</dbReference>
<evidence type="ECO:0000256" key="17">
    <source>
        <dbReference type="ARBA" id="ARBA00051243"/>
    </source>
</evidence>
<evidence type="ECO:0000256" key="21">
    <source>
        <dbReference type="RuleBase" id="RU000682"/>
    </source>
</evidence>
<dbReference type="PANTHER" id="PTHR24416:SF356">
    <property type="entry name" value="RECEPTOR-TYPE TYROSINE-PROTEIN KINASE FLT3"/>
    <property type="match status" value="1"/>
</dbReference>
<dbReference type="InterPro" id="IPR017441">
    <property type="entry name" value="Protein_kinase_ATP_BS"/>
</dbReference>
<dbReference type="GO" id="GO:0030183">
    <property type="term" value="P:B cell differentiation"/>
    <property type="evidence" value="ECO:0007669"/>
    <property type="project" value="TreeGrafter"/>
</dbReference>
<dbReference type="InterPro" id="IPR036179">
    <property type="entry name" value="Ig-like_dom_sf"/>
</dbReference>
<evidence type="ECO:0000256" key="23">
    <source>
        <dbReference type="SAM" id="Phobius"/>
    </source>
</evidence>
<dbReference type="eggNOG" id="KOG0200">
    <property type="taxonomic scope" value="Eukaryota"/>
</dbReference>
<keyword evidence="3" id="KW-0597">Phosphoprotein</keyword>
<evidence type="ECO:0000256" key="10">
    <source>
        <dbReference type="ARBA" id="ARBA00022989"/>
    </source>
</evidence>
<protein>
    <recommendedName>
        <fullName evidence="2">receptor protein-tyrosine kinase</fullName>
        <ecNumber evidence="2">2.7.10.1</ecNumber>
    </recommendedName>
</protein>
<dbReference type="Gene3D" id="1.10.510.10">
    <property type="entry name" value="Transferase(Phosphotransferase) domain 1"/>
    <property type="match status" value="1"/>
</dbReference>
<proteinExistence type="inferred from homology"/>
<feature type="binding site" evidence="19">
    <location>
        <position position="702"/>
    </location>
    <ligand>
        <name>ATP</name>
        <dbReference type="ChEBI" id="CHEBI:30616"/>
    </ligand>
</feature>
<dbReference type="SMART" id="SM00389">
    <property type="entry name" value="HOX"/>
    <property type="match status" value="1"/>
</dbReference>
<evidence type="ECO:0000259" key="27">
    <source>
        <dbReference type="PROSITE" id="PS50835"/>
    </source>
</evidence>
<dbReference type="SUPFAM" id="SSF48726">
    <property type="entry name" value="Immunoglobulin"/>
    <property type="match status" value="1"/>
</dbReference>
<dbReference type="SUPFAM" id="SSF56112">
    <property type="entry name" value="Protein kinase-like (PK-like)"/>
    <property type="match status" value="1"/>
</dbReference>
<dbReference type="PANTHER" id="PTHR24416">
    <property type="entry name" value="TYROSINE-PROTEIN KINASE RECEPTOR"/>
    <property type="match status" value="1"/>
</dbReference>
<feature type="region of interest" description="Disordered" evidence="22">
    <location>
        <begin position="138"/>
        <end position="182"/>
    </location>
</feature>
<evidence type="ECO:0000259" key="25">
    <source>
        <dbReference type="PROSITE" id="PS50011"/>
    </source>
</evidence>
<evidence type="ECO:0000259" key="26">
    <source>
        <dbReference type="PROSITE" id="PS50071"/>
    </source>
</evidence>
<feature type="transmembrane region" description="Helical" evidence="23">
    <location>
        <begin position="600"/>
        <end position="621"/>
    </location>
</feature>
<keyword evidence="14 20" id="KW-0675">Receptor</keyword>
<keyword evidence="9 19" id="KW-0067">ATP-binding</keyword>
<keyword evidence="16 20" id="KW-0393">Immunoglobulin domain</keyword>
<dbReference type="InterPro" id="IPR013783">
    <property type="entry name" value="Ig-like_fold"/>
</dbReference>
<dbReference type="InterPro" id="IPR009057">
    <property type="entry name" value="Homeodomain-like_sf"/>
</dbReference>
<dbReference type="GO" id="GO:0003677">
    <property type="term" value="F:DNA binding"/>
    <property type="evidence" value="ECO:0007669"/>
    <property type="project" value="UniProtKB-UniRule"/>
</dbReference>
<evidence type="ECO:0000256" key="9">
    <source>
        <dbReference type="ARBA" id="ARBA00022840"/>
    </source>
</evidence>
<dbReference type="CDD" id="cd00086">
    <property type="entry name" value="homeodomain"/>
    <property type="match status" value="1"/>
</dbReference>
<keyword evidence="18 21" id="KW-0371">Homeobox</keyword>
<keyword evidence="6 24" id="KW-0732">Signal</keyword>
<dbReference type="FunFam" id="3.30.200.20:FF:000366">
    <property type="entry name" value="receptor-type tyrosine-protein kinase FLT3"/>
    <property type="match status" value="1"/>
</dbReference>
<gene>
    <name evidence="28" type="ORF">UY3_05211</name>
</gene>
<evidence type="ECO:0000256" key="3">
    <source>
        <dbReference type="ARBA" id="ARBA00022553"/>
    </source>
</evidence>
<dbReference type="InterPro" id="IPR020635">
    <property type="entry name" value="Tyr_kinase_cat_dom"/>
</dbReference>
<dbReference type="PROSITE" id="PS00107">
    <property type="entry name" value="PROTEIN_KINASE_ATP"/>
    <property type="match status" value="1"/>
</dbReference>
<dbReference type="AlphaFoldDB" id="M7BI35"/>
<dbReference type="InterPro" id="IPR000719">
    <property type="entry name" value="Prot_kinase_dom"/>
</dbReference>
<sequence>MRPHQPSTCSSGSPLQLLVLAITAMTFTSATRQHISEITCMLINQQSKDSRTLESSEFPEACGEKRLCKHSYRNMDMCEQIAQEMLEKGYDRDQQQCHMKAKELCQAYQKSRETNSQSDAETQTYHFYKELHAILGRDPTTAPHTTMNTSKEPKSQAPGMNSEDKEEVEEEEEYGGRATGESSYAASQDLFETLYRSPVSPSSRAWASLMQRQILGTENVYETAKSVEVDVFGDIELKVIMNISETISCLWVFKENQADCKPSLDSQNRHVVSLAFSKIKETQAGKYTLAVHSENNNCTIMFTVLIRSKPRKPYFIKSENLTNINCISESYPKSDIEWLFCRTPDDSCTSTNHKDSKRTGEVYGVQEVPRGFSANTLFQTNIQCCATNELGRECTKLYTIDLNEKLGGSSPELLLKVGEPLLIRCRAFYKIYSFRLKWHFENRELQQGRWFEETDYQEDSSMVRIVYAFASSMGRSDSGHYTCSSTEHPNKTTLVTVLEKGFINVTDSREDFEIDLLEKFCFEIKLKAYPPIRCIWIFSQKSFPCEQRYNADGYSISSRFCDHKYQSGEYVFYAENDDTYVNKTMMLYVKRAVFSLQDNVSFYATTGFCLPFIAVLLIFIFHKYRKQFRYESQMQMIQIVGPSDNEYIYIDFSEFEYDLKWEFPRENLEFGQALGSGAFGKVVNATAYGISKTGVSVQVAVKMLKEKSDPSEEDALMSELKMMTHIGSHENIVNLLGACTMSGSHKPKVCLCFTEEIKYINGRVYEVYEEEDFNMLTFEDLLCFSYQVAKGMEFLESKSCIHRDLAARNVLVTCGKVVKICDFGLARDIMNDSNYVIRGNARLPVKWMAPESLFDRIYTIKSDVWSYGILLWEIFSLGVNPYPGIQVDSNFYKLIQSGFKMDQPFYATEEIYFVMQSCWALDARKRPSFSQLRSLLARQLADAEGAERGADRKVLRVGPVKTRTKDKYRVVYTDHQRLELEKEFHYSRYITIRRKAELAATLGLSERQKQVSQPWVRSQILPYGNRWAFCYGLRVEQDKAPDTRTKELKDISIHTSHIVISWPYYAMNFRAEVPITVNAVGTSTEKLVTRDGLQLHQCKSGMGLSKHIPDFMCKVKPSIPHTDC</sequence>
<dbReference type="GO" id="GO:0005886">
    <property type="term" value="C:plasma membrane"/>
    <property type="evidence" value="ECO:0007669"/>
    <property type="project" value="TreeGrafter"/>
</dbReference>
<evidence type="ECO:0000256" key="22">
    <source>
        <dbReference type="SAM" id="MobiDB-lite"/>
    </source>
</evidence>
<organism evidence="28 29">
    <name type="scientific">Chelonia mydas</name>
    <name type="common">Green sea-turtle</name>
    <name type="synonym">Chelonia agassizi</name>
    <dbReference type="NCBI Taxonomy" id="8469"/>
    <lineage>
        <taxon>Eukaryota</taxon>
        <taxon>Metazoa</taxon>
        <taxon>Chordata</taxon>
        <taxon>Craniata</taxon>
        <taxon>Vertebrata</taxon>
        <taxon>Euteleostomi</taxon>
        <taxon>Archelosauria</taxon>
        <taxon>Testudinata</taxon>
        <taxon>Testudines</taxon>
        <taxon>Cryptodira</taxon>
        <taxon>Durocryptodira</taxon>
        <taxon>Americhelydia</taxon>
        <taxon>Chelonioidea</taxon>
        <taxon>Cheloniidae</taxon>
        <taxon>Chelonia</taxon>
    </lineage>
</organism>
<evidence type="ECO:0000256" key="24">
    <source>
        <dbReference type="SAM" id="SignalP"/>
    </source>
</evidence>
<keyword evidence="7 19" id="KW-0547">Nucleotide-binding</keyword>
<dbReference type="GO" id="GO:0007169">
    <property type="term" value="P:cell surface receptor protein tyrosine kinase signaling pathway"/>
    <property type="evidence" value="ECO:0007669"/>
    <property type="project" value="InterPro"/>
</dbReference>
<dbReference type="STRING" id="8469.M7BI35"/>
<evidence type="ECO:0000256" key="8">
    <source>
        <dbReference type="ARBA" id="ARBA00022777"/>
    </source>
</evidence>
<dbReference type="PROSITE" id="PS50071">
    <property type="entry name" value="HOMEOBOX_2"/>
    <property type="match status" value="1"/>
</dbReference>
<dbReference type="EC" id="2.7.10.1" evidence="2"/>
<dbReference type="PROSITE" id="PS00109">
    <property type="entry name" value="PROTEIN_KINASE_TYR"/>
    <property type="match status" value="1"/>
</dbReference>
<comment type="subcellular location">
    <subcellularLocation>
        <location evidence="1 20">Membrane</location>
        <topology evidence="1 20">Single-pass type I membrane protein</topology>
    </subcellularLocation>
    <subcellularLocation>
        <location evidence="18 21">Nucleus</location>
    </subcellularLocation>
</comment>
<dbReference type="Pfam" id="PF13837">
    <property type="entry name" value="Myb_DNA-bind_4"/>
    <property type="match status" value="1"/>
</dbReference>
<evidence type="ECO:0000256" key="13">
    <source>
        <dbReference type="ARBA" id="ARBA00023157"/>
    </source>
</evidence>
<evidence type="ECO:0000256" key="2">
    <source>
        <dbReference type="ARBA" id="ARBA00011902"/>
    </source>
</evidence>
<accession>M7BI35</accession>
<dbReference type="PROSITE" id="PS00240">
    <property type="entry name" value="RECEPTOR_TYR_KIN_III"/>
    <property type="match status" value="1"/>
</dbReference>
<keyword evidence="18 21" id="KW-0238">DNA-binding</keyword>
<feature type="chain" id="PRO_5004080127" description="receptor protein-tyrosine kinase" evidence="24">
    <location>
        <begin position="31"/>
        <end position="1124"/>
    </location>
</feature>
<evidence type="ECO:0000256" key="20">
    <source>
        <dbReference type="RuleBase" id="RU000311"/>
    </source>
</evidence>
<dbReference type="PRINTS" id="PR00109">
    <property type="entry name" value="TYRKINASE"/>
</dbReference>
<feature type="domain" description="Homeobox" evidence="26">
    <location>
        <begin position="963"/>
        <end position="1011"/>
    </location>
</feature>
<dbReference type="InterPro" id="IPR001356">
    <property type="entry name" value="HD"/>
</dbReference>
<keyword evidence="29" id="KW-1185">Reference proteome</keyword>
<evidence type="ECO:0000313" key="28">
    <source>
        <dbReference type="EMBL" id="EMP37581.1"/>
    </source>
</evidence>
<dbReference type="EMBL" id="KB521694">
    <property type="protein sequence ID" value="EMP37581.1"/>
    <property type="molecule type" value="Genomic_DNA"/>
</dbReference>
<dbReference type="Gene3D" id="3.30.200.20">
    <property type="entry name" value="Phosphorylase Kinase, domain 1"/>
    <property type="match status" value="1"/>
</dbReference>
<evidence type="ECO:0000256" key="15">
    <source>
        <dbReference type="ARBA" id="ARBA00023180"/>
    </source>
</evidence>
<dbReference type="GO" id="GO:0004714">
    <property type="term" value="F:transmembrane receptor protein tyrosine kinase activity"/>
    <property type="evidence" value="ECO:0007669"/>
    <property type="project" value="UniProtKB-EC"/>
</dbReference>
<dbReference type="FunFam" id="1.10.510.10:FF:000426">
    <property type="entry name" value="Receptor-type tyrosine-protein kinase FLT3"/>
    <property type="match status" value="1"/>
</dbReference>
<evidence type="ECO:0000256" key="14">
    <source>
        <dbReference type="ARBA" id="ARBA00023170"/>
    </source>
</evidence>
<dbReference type="InterPro" id="IPR011009">
    <property type="entry name" value="Kinase-like_dom_sf"/>
</dbReference>
<keyword evidence="11 23" id="KW-0472">Membrane</keyword>
<keyword evidence="15" id="KW-0325">Glycoprotein</keyword>
<evidence type="ECO:0000256" key="12">
    <source>
        <dbReference type="ARBA" id="ARBA00023137"/>
    </source>
</evidence>
<evidence type="ECO:0000256" key="18">
    <source>
        <dbReference type="PROSITE-ProRule" id="PRU00108"/>
    </source>
</evidence>
<evidence type="ECO:0000256" key="11">
    <source>
        <dbReference type="ARBA" id="ARBA00023136"/>
    </source>
</evidence>
<dbReference type="GO" id="GO:0005634">
    <property type="term" value="C:nucleus"/>
    <property type="evidence" value="ECO:0007669"/>
    <property type="project" value="UniProtKB-SubCell"/>
</dbReference>
<evidence type="ECO:0000256" key="19">
    <source>
        <dbReference type="PROSITE-ProRule" id="PRU10141"/>
    </source>
</evidence>
<dbReference type="Pfam" id="PF07714">
    <property type="entry name" value="PK_Tyr_Ser-Thr"/>
    <property type="match status" value="1"/>
</dbReference>
<dbReference type="SMART" id="SM00219">
    <property type="entry name" value="TyrKc"/>
    <property type="match status" value="1"/>
</dbReference>
<dbReference type="Gene3D" id="2.60.40.10">
    <property type="entry name" value="Immunoglobulins"/>
    <property type="match status" value="2"/>
</dbReference>
<dbReference type="Gene3D" id="1.10.10.60">
    <property type="entry name" value="Homeodomain-like"/>
    <property type="match status" value="2"/>
</dbReference>
<comment type="similarity">
    <text evidence="20">Belongs to the protein kinase superfamily. Tyr protein kinase family. CSF-1/PDGF receptor subfamily.</text>
</comment>
<feature type="domain" description="Ig-like" evidence="27">
    <location>
        <begin position="418"/>
        <end position="496"/>
    </location>
</feature>
<keyword evidence="5 20" id="KW-0812">Transmembrane</keyword>
<feature type="compositionally biased region" description="Acidic residues" evidence="22">
    <location>
        <begin position="164"/>
        <end position="173"/>
    </location>
</feature>
<evidence type="ECO:0000256" key="5">
    <source>
        <dbReference type="ARBA" id="ARBA00022692"/>
    </source>
</evidence>
<dbReference type="PROSITE" id="PS50835">
    <property type="entry name" value="IG_LIKE"/>
    <property type="match status" value="1"/>
</dbReference>
<keyword evidence="10 23" id="KW-1133">Transmembrane helix</keyword>
<keyword evidence="18 21" id="KW-0539">Nucleus</keyword>
<evidence type="ECO:0000256" key="4">
    <source>
        <dbReference type="ARBA" id="ARBA00022679"/>
    </source>
</evidence>
<dbReference type="InterPro" id="IPR044822">
    <property type="entry name" value="Myb_DNA-bind_4"/>
</dbReference>
<keyword evidence="12" id="KW-0829">Tyrosine-protein kinase</keyword>
<comment type="catalytic activity">
    <reaction evidence="17">
        <text>L-tyrosyl-[protein] + ATP = O-phospho-L-tyrosyl-[protein] + ADP + H(+)</text>
        <dbReference type="Rhea" id="RHEA:10596"/>
        <dbReference type="Rhea" id="RHEA-COMP:10136"/>
        <dbReference type="Rhea" id="RHEA-COMP:20101"/>
        <dbReference type="ChEBI" id="CHEBI:15378"/>
        <dbReference type="ChEBI" id="CHEBI:30616"/>
        <dbReference type="ChEBI" id="CHEBI:46858"/>
        <dbReference type="ChEBI" id="CHEBI:61978"/>
        <dbReference type="ChEBI" id="CHEBI:456216"/>
        <dbReference type="EC" id="2.7.10.1"/>
    </reaction>
</comment>
<evidence type="ECO:0000256" key="16">
    <source>
        <dbReference type="ARBA" id="ARBA00023319"/>
    </source>
</evidence>
<keyword evidence="13" id="KW-1015">Disulfide bond</keyword>
<keyword evidence="4" id="KW-0808">Transferase</keyword>
<feature type="signal peptide" evidence="24">
    <location>
        <begin position="1"/>
        <end position="30"/>
    </location>
</feature>
<evidence type="ECO:0000256" key="6">
    <source>
        <dbReference type="ARBA" id="ARBA00022729"/>
    </source>
</evidence>
<keyword evidence="8" id="KW-0418">Kinase</keyword>
<evidence type="ECO:0000313" key="29">
    <source>
        <dbReference type="Proteomes" id="UP000031443"/>
    </source>
</evidence>
<dbReference type="GO" id="GO:0019221">
    <property type="term" value="P:cytokine-mediated signaling pathway"/>
    <property type="evidence" value="ECO:0007669"/>
    <property type="project" value="TreeGrafter"/>
</dbReference>
<evidence type="ECO:0000256" key="1">
    <source>
        <dbReference type="ARBA" id="ARBA00004479"/>
    </source>
</evidence>
<dbReference type="InterPro" id="IPR013151">
    <property type="entry name" value="Immunoglobulin_dom"/>
</dbReference>
<name>M7BI35_CHEMY</name>
<dbReference type="InterPro" id="IPR050122">
    <property type="entry name" value="RTK"/>
</dbReference>
<dbReference type="GO" id="GO:0019838">
    <property type="term" value="F:growth factor binding"/>
    <property type="evidence" value="ECO:0007669"/>
    <property type="project" value="TreeGrafter"/>
</dbReference>
<feature type="domain" description="Protein kinase" evidence="25">
    <location>
        <begin position="668"/>
        <end position="936"/>
    </location>
</feature>
<dbReference type="InterPro" id="IPR007110">
    <property type="entry name" value="Ig-like_dom"/>
</dbReference>
<dbReference type="PROSITE" id="PS50011">
    <property type="entry name" value="PROTEIN_KINASE_DOM"/>
    <property type="match status" value="1"/>
</dbReference>
<dbReference type="GO" id="GO:0005524">
    <property type="term" value="F:ATP binding"/>
    <property type="evidence" value="ECO:0007669"/>
    <property type="project" value="UniProtKB-UniRule"/>
</dbReference>
<dbReference type="SUPFAM" id="SSF46689">
    <property type="entry name" value="Homeodomain-like"/>
    <property type="match status" value="1"/>
</dbReference>
<dbReference type="GO" id="GO:0043235">
    <property type="term" value="C:receptor complex"/>
    <property type="evidence" value="ECO:0007669"/>
    <property type="project" value="TreeGrafter"/>
</dbReference>
<dbReference type="InterPro" id="IPR001245">
    <property type="entry name" value="Ser-Thr/Tyr_kinase_cat_dom"/>
</dbReference>
<evidence type="ECO:0000256" key="7">
    <source>
        <dbReference type="ARBA" id="ARBA00022741"/>
    </source>
</evidence>